<proteinExistence type="predicted"/>
<comment type="caution">
    <text evidence="2">The sequence shown here is derived from an EMBL/GenBank/DDBJ whole genome shotgun (WGS) entry which is preliminary data.</text>
</comment>
<dbReference type="AlphaFoldDB" id="A0A660LDN4"/>
<feature type="region of interest" description="Disordered" evidence="1">
    <location>
        <begin position="1"/>
        <end position="40"/>
    </location>
</feature>
<name>A0A660LDN4_9ACTN</name>
<accession>A0A660LDN4</accession>
<evidence type="ECO:0000313" key="3">
    <source>
        <dbReference type="Proteomes" id="UP000278962"/>
    </source>
</evidence>
<reference evidence="2 3" key="1">
    <citation type="submission" date="2018-10" db="EMBL/GenBank/DDBJ databases">
        <title>Genomic Encyclopedia of Archaeal and Bacterial Type Strains, Phase II (KMG-II): from individual species to whole genera.</title>
        <authorList>
            <person name="Goeker M."/>
        </authorList>
    </citation>
    <scope>NUCLEOTIDE SEQUENCE [LARGE SCALE GENOMIC DNA]</scope>
    <source>
        <strain evidence="2 3">DSM 14954</strain>
    </source>
</reference>
<evidence type="ECO:0000313" key="2">
    <source>
        <dbReference type="EMBL" id="RKQ92355.1"/>
    </source>
</evidence>
<keyword evidence="3" id="KW-1185">Reference proteome</keyword>
<organism evidence="2 3">
    <name type="scientific">Solirubrobacter pauli</name>
    <dbReference type="NCBI Taxonomy" id="166793"/>
    <lineage>
        <taxon>Bacteria</taxon>
        <taxon>Bacillati</taxon>
        <taxon>Actinomycetota</taxon>
        <taxon>Thermoleophilia</taxon>
        <taxon>Solirubrobacterales</taxon>
        <taxon>Solirubrobacteraceae</taxon>
        <taxon>Solirubrobacter</taxon>
    </lineage>
</organism>
<dbReference type="EMBL" id="RBIL01000001">
    <property type="protein sequence ID" value="RKQ92355.1"/>
    <property type="molecule type" value="Genomic_DNA"/>
</dbReference>
<protein>
    <submittedName>
        <fullName evidence="2">Uncharacterized protein</fullName>
    </submittedName>
</protein>
<gene>
    <name evidence="2" type="ORF">C8N24_2201</name>
</gene>
<dbReference type="RefSeq" id="WP_121250056.1">
    <property type="nucleotide sequence ID" value="NZ_RBIL01000001.1"/>
</dbReference>
<sequence>MEDPETRELRIEEADRERAEREHARDAELSTEERTALRRADKHAYLREKLEERARSEEEG</sequence>
<dbReference type="Proteomes" id="UP000278962">
    <property type="component" value="Unassembled WGS sequence"/>
</dbReference>
<evidence type="ECO:0000256" key="1">
    <source>
        <dbReference type="SAM" id="MobiDB-lite"/>
    </source>
</evidence>